<evidence type="ECO:0000256" key="1">
    <source>
        <dbReference type="ARBA" id="ARBA00004651"/>
    </source>
</evidence>
<dbReference type="SUPFAM" id="SSF103481">
    <property type="entry name" value="Multidrug resistance efflux transporter EmrE"/>
    <property type="match status" value="2"/>
</dbReference>
<evidence type="ECO:0000256" key="2">
    <source>
        <dbReference type="ARBA" id="ARBA00022475"/>
    </source>
</evidence>
<dbReference type="AlphaFoldDB" id="A0A1Z5KD66"/>
<protein>
    <recommendedName>
        <fullName evidence="7">EamA domain-containing protein</fullName>
    </recommendedName>
</protein>
<sequence length="385" mass="41409">MCLPNSYDINPDIEAALGLALNEDKDTSLDEEELHEKAIGSVETSEQPKKSDIYKARALILLVATLYGTNFPLVKMMGENLPLSVGMTSTLRFGLSAMVTSPWLFSNFNQIIRTWSTSTEAAAMVAGFEIGLWNLLAYTTQAVGLKTTLASKSAFFCSLAVVVVPLLDFLFKGRTIKLNQIVGLVLAIVGVGVLELGDMDIATGTLFSRGDLISLIQAFAFGMGIWRMEAAMQKYPNHALRATAAQQSAVFLGSALFATVSRDHGIDRSHLETLITNPMLLAPILWTGIVTTALCKYMETVAIKSLAAAETTLFLSTEPVSGSLFAAVLMGERFGLNAMIGSGLILVSCITSTSGFDRLQSILEKNQEKTVDGLEDVATVPFIDA</sequence>
<feature type="domain" description="EamA" evidence="7">
    <location>
        <begin position="59"/>
        <end position="193"/>
    </location>
</feature>
<keyword evidence="5 6" id="KW-0472">Membrane</keyword>
<dbReference type="EMBL" id="BDSP01000204">
    <property type="protein sequence ID" value="GAX23888.1"/>
    <property type="molecule type" value="Genomic_DNA"/>
</dbReference>
<keyword evidence="2" id="KW-1003">Cell membrane</keyword>
<feature type="transmembrane region" description="Helical" evidence="6">
    <location>
        <begin position="206"/>
        <end position="226"/>
    </location>
</feature>
<accession>A0A1Z5KD66</accession>
<evidence type="ECO:0000259" key="7">
    <source>
        <dbReference type="Pfam" id="PF00892"/>
    </source>
</evidence>
<dbReference type="Proteomes" id="UP000198406">
    <property type="component" value="Unassembled WGS sequence"/>
</dbReference>
<keyword evidence="4 6" id="KW-1133">Transmembrane helix</keyword>
<feature type="transmembrane region" description="Helical" evidence="6">
    <location>
        <begin position="121"/>
        <end position="141"/>
    </location>
</feature>
<evidence type="ECO:0000256" key="6">
    <source>
        <dbReference type="SAM" id="Phobius"/>
    </source>
</evidence>
<keyword evidence="9" id="KW-1185">Reference proteome</keyword>
<gene>
    <name evidence="8" type="ORF">FisN_20Hu094</name>
</gene>
<dbReference type="PANTHER" id="PTHR42920:SF5">
    <property type="entry name" value="EAMA DOMAIN-CONTAINING PROTEIN"/>
    <property type="match status" value="1"/>
</dbReference>
<comment type="caution">
    <text evidence="8">The sequence shown here is derived from an EMBL/GenBank/DDBJ whole genome shotgun (WGS) entry which is preliminary data.</text>
</comment>
<feature type="domain" description="EamA" evidence="7">
    <location>
        <begin position="210"/>
        <end position="351"/>
    </location>
</feature>
<feature type="transmembrane region" description="Helical" evidence="6">
    <location>
        <begin position="58"/>
        <end position="78"/>
    </location>
</feature>
<evidence type="ECO:0000256" key="5">
    <source>
        <dbReference type="ARBA" id="ARBA00023136"/>
    </source>
</evidence>
<evidence type="ECO:0000256" key="3">
    <source>
        <dbReference type="ARBA" id="ARBA00022692"/>
    </source>
</evidence>
<reference evidence="8 9" key="1">
    <citation type="journal article" date="2015" name="Plant Cell">
        <title>Oil accumulation by the oleaginous diatom Fistulifera solaris as revealed by the genome and transcriptome.</title>
        <authorList>
            <person name="Tanaka T."/>
            <person name="Maeda Y."/>
            <person name="Veluchamy A."/>
            <person name="Tanaka M."/>
            <person name="Abida H."/>
            <person name="Marechal E."/>
            <person name="Bowler C."/>
            <person name="Muto M."/>
            <person name="Sunaga Y."/>
            <person name="Tanaka M."/>
            <person name="Yoshino T."/>
            <person name="Taniguchi T."/>
            <person name="Fukuda Y."/>
            <person name="Nemoto M."/>
            <person name="Matsumoto M."/>
            <person name="Wong P.S."/>
            <person name="Aburatani S."/>
            <person name="Fujibuchi W."/>
        </authorList>
    </citation>
    <scope>NUCLEOTIDE SEQUENCE [LARGE SCALE GENOMIC DNA]</scope>
    <source>
        <strain evidence="8 9">JPCC DA0580</strain>
    </source>
</reference>
<dbReference type="Pfam" id="PF00892">
    <property type="entry name" value="EamA"/>
    <property type="match status" value="2"/>
</dbReference>
<feature type="transmembrane region" description="Helical" evidence="6">
    <location>
        <begin position="90"/>
        <end position="109"/>
    </location>
</feature>
<feature type="transmembrane region" description="Helical" evidence="6">
    <location>
        <begin position="153"/>
        <end position="171"/>
    </location>
</feature>
<dbReference type="OrthoDB" id="2017960at2759"/>
<organism evidence="8 9">
    <name type="scientific">Fistulifera solaris</name>
    <name type="common">Oleaginous diatom</name>
    <dbReference type="NCBI Taxonomy" id="1519565"/>
    <lineage>
        <taxon>Eukaryota</taxon>
        <taxon>Sar</taxon>
        <taxon>Stramenopiles</taxon>
        <taxon>Ochrophyta</taxon>
        <taxon>Bacillariophyta</taxon>
        <taxon>Bacillariophyceae</taxon>
        <taxon>Bacillariophycidae</taxon>
        <taxon>Naviculales</taxon>
        <taxon>Naviculaceae</taxon>
        <taxon>Fistulifera</taxon>
    </lineage>
</organism>
<proteinExistence type="predicted"/>
<dbReference type="GO" id="GO:0005886">
    <property type="term" value="C:plasma membrane"/>
    <property type="evidence" value="ECO:0007669"/>
    <property type="project" value="UniProtKB-SubCell"/>
</dbReference>
<keyword evidence="3 6" id="KW-0812">Transmembrane</keyword>
<dbReference type="InterPro" id="IPR037185">
    <property type="entry name" value="EmrE-like"/>
</dbReference>
<evidence type="ECO:0000313" key="9">
    <source>
        <dbReference type="Proteomes" id="UP000198406"/>
    </source>
</evidence>
<dbReference type="InParanoid" id="A0A1Z5KD66"/>
<dbReference type="InterPro" id="IPR051258">
    <property type="entry name" value="Diverse_Substrate_Transporter"/>
</dbReference>
<evidence type="ECO:0000256" key="4">
    <source>
        <dbReference type="ARBA" id="ARBA00022989"/>
    </source>
</evidence>
<feature type="transmembrane region" description="Helical" evidence="6">
    <location>
        <begin position="178"/>
        <end position="194"/>
    </location>
</feature>
<comment type="subcellular location">
    <subcellularLocation>
        <location evidence="1">Cell membrane</location>
        <topology evidence="1">Multi-pass membrane protein</topology>
    </subcellularLocation>
</comment>
<dbReference type="InterPro" id="IPR000620">
    <property type="entry name" value="EamA_dom"/>
</dbReference>
<name>A0A1Z5KD66_FISSO</name>
<dbReference type="PANTHER" id="PTHR42920">
    <property type="entry name" value="OS03G0707200 PROTEIN-RELATED"/>
    <property type="match status" value="1"/>
</dbReference>
<feature type="transmembrane region" description="Helical" evidence="6">
    <location>
        <begin position="336"/>
        <end position="356"/>
    </location>
</feature>
<evidence type="ECO:0000313" key="8">
    <source>
        <dbReference type="EMBL" id="GAX23888.1"/>
    </source>
</evidence>